<gene>
    <name evidence="10" type="ORF">GCM10011495_14920</name>
</gene>
<reference evidence="11" key="1">
    <citation type="journal article" date="2019" name="Int. J. Syst. Evol. Microbiol.">
        <title>The Global Catalogue of Microorganisms (GCM) 10K type strain sequencing project: providing services to taxonomists for standard genome sequencing and annotation.</title>
        <authorList>
            <consortium name="The Broad Institute Genomics Platform"/>
            <consortium name="The Broad Institute Genome Sequencing Center for Infectious Disease"/>
            <person name="Wu L."/>
            <person name="Ma J."/>
        </authorList>
    </citation>
    <scope>NUCLEOTIDE SEQUENCE [LARGE SCALE GENOMIC DNA]</scope>
    <source>
        <strain evidence="11">CGMCC 1.14966</strain>
    </source>
</reference>
<dbReference type="PANTHER" id="PTHR33281:SF19">
    <property type="entry name" value="VOLTAGE-DEPENDENT ANION CHANNEL-FORMING PROTEIN YNEE"/>
    <property type="match status" value="1"/>
</dbReference>
<evidence type="ECO:0000256" key="6">
    <source>
        <dbReference type="ARBA" id="ARBA00023065"/>
    </source>
</evidence>
<protein>
    <recommendedName>
        <fullName evidence="12">Bestrophin</fullName>
    </recommendedName>
</protein>
<keyword evidence="7 9" id="KW-0472">Membrane</keyword>
<dbReference type="Proteomes" id="UP000637774">
    <property type="component" value="Unassembled WGS sequence"/>
</dbReference>
<evidence type="ECO:0000256" key="3">
    <source>
        <dbReference type="ARBA" id="ARBA00022475"/>
    </source>
</evidence>
<keyword evidence="6" id="KW-0406">Ion transport</keyword>
<keyword evidence="5 9" id="KW-1133">Transmembrane helix</keyword>
<keyword evidence="4 9" id="KW-0812">Transmembrane</keyword>
<name>A0ABQ2A3K1_9BACT</name>
<dbReference type="EMBL" id="BMGY01000010">
    <property type="protein sequence ID" value="GGH84005.1"/>
    <property type="molecule type" value="Genomic_DNA"/>
</dbReference>
<comment type="caution">
    <text evidence="10">The sequence shown here is derived from an EMBL/GenBank/DDBJ whole genome shotgun (WGS) entry which is preliminary data.</text>
</comment>
<evidence type="ECO:0000256" key="7">
    <source>
        <dbReference type="ARBA" id="ARBA00023136"/>
    </source>
</evidence>
<comment type="similarity">
    <text evidence="8">Belongs to the anion channel-forming bestrophin (TC 1.A.46) family.</text>
</comment>
<evidence type="ECO:0000313" key="11">
    <source>
        <dbReference type="Proteomes" id="UP000637774"/>
    </source>
</evidence>
<feature type="transmembrane region" description="Helical" evidence="9">
    <location>
        <begin position="43"/>
        <end position="62"/>
    </location>
</feature>
<organism evidence="10 11">
    <name type="scientific">Hymenobacter frigidus</name>
    <dbReference type="NCBI Taxonomy" id="1524095"/>
    <lineage>
        <taxon>Bacteria</taxon>
        <taxon>Pseudomonadati</taxon>
        <taxon>Bacteroidota</taxon>
        <taxon>Cytophagia</taxon>
        <taxon>Cytophagales</taxon>
        <taxon>Hymenobacteraceae</taxon>
        <taxon>Hymenobacter</taxon>
    </lineage>
</organism>
<evidence type="ECO:0000256" key="1">
    <source>
        <dbReference type="ARBA" id="ARBA00004651"/>
    </source>
</evidence>
<dbReference type="InterPro" id="IPR044669">
    <property type="entry name" value="YneE/VCCN1/2-like"/>
</dbReference>
<proteinExistence type="inferred from homology"/>
<evidence type="ECO:0000256" key="8">
    <source>
        <dbReference type="ARBA" id="ARBA00034708"/>
    </source>
</evidence>
<feature type="transmembrane region" description="Helical" evidence="9">
    <location>
        <begin position="208"/>
        <end position="227"/>
    </location>
</feature>
<comment type="subcellular location">
    <subcellularLocation>
        <location evidence="1">Cell membrane</location>
        <topology evidence="1">Multi-pass membrane protein</topology>
    </subcellularLocation>
</comment>
<dbReference type="Pfam" id="PF25539">
    <property type="entry name" value="Bestrophin_2"/>
    <property type="match status" value="1"/>
</dbReference>
<feature type="transmembrane region" description="Helical" evidence="9">
    <location>
        <begin position="233"/>
        <end position="251"/>
    </location>
</feature>
<evidence type="ECO:0000256" key="5">
    <source>
        <dbReference type="ARBA" id="ARBA00022989"/>
    </source>
</evidence>
<sequence>MLLNARLPLRYIFKHVQPDVVRVLLISICFHLLKLSLGEYLPLIPLQLPTILGSSIALLLAFKTSQSYDRWWEARKIWGAIVNDSRTLVLQARTFVPDELLRPQAPDSPLRTVAYRQIAWCYCLGQSLRGLDPQAGLAAHLSAQDLAYLQLHANKPLALLALHTDQLKALLQAGAINAYQQVQVDATLVRLCDSMGQAERIKTTVFPVSYRLLVYFFIYLFLMTLSLGLVKTIGLWEIPVLLTTASSFFLLERTARYLQDPFNNKPTDTPVTAIARTVEINLKQLLQEPNVPEPLAPEAFYLM</sequence>
<accession>A0ABQ2A3K1</accession>
<evidence type="ECO:0000313" key="10">
    <source>
        <dbReference type="EMBL" id="GGH84005.1"/>
    </source>
</evidence>
<keyword evidence="2" id="KW-0813">Transport</keyword>
<dbReference type="PANTHER" id="PTHR33281">
    <property type="entry name" value="UPF0187 PROTEIN YNEE"/>
    <property type="match status" value="1"/>
</dbReference>
<keyword evidence="11" id="KW-1185">Reference proteome</keyword>
<keyword evidence="3" id="KW-1003">Cell membrane</keyword>
<evidence type="ECO:0000256" key="4">
    <source>
        <dbReference type="ARBA" id="ARBA00022692"/>
    </source>
</evidence>
<evidence type="ECO:0000256" key="2">
    <source>
        <dbReference type="ARBA" id="ARBA00022448"/>
    </source>
</evidence>
<evidence type="ECO:0008006" key="12">
    <source>
        <dbReference type="Google" id="ProtNLM"/>
    </source>
</evidence>
<evidence type="ECO:0000256" key="9">
    <source>
        <dbReference type="SAM" id="Phobius"/>
    </source>
</evidence>